<feature type="chain" id="PRO_5018689485" description="Thioredoxin domain-containing protein" evidence="2">
    <location>
        <begin position="23"/>
        <end position="399"/>
    </location>
</feature>
<keyword evidence="1" id="KW-1133">Transmembrane helix</keyword>
<evidence type="ECO:0000256" key="2">
    <source>
        <dbReference type="SAM" id="SignalP"/>
    </source>
</evidence>
<feature type="transmembrane region" description="Helical" evidence="1">
    <location>
        <begin position="268"/>
        <end position="294"/>
    </location>
</feature>
<reference evidence="3 4" key="1">
    <citation type="submission" date="2018-12" db="EMBL/GenBank/DDBJ databases">
        <title>Legionella sp,whole genome shotgun sequence.</title>
        <authorList>
            <person name="Wu H."/>
        </authorList>
    </citation>
    <scope>NUCLEOTIDE SEQUENCE [LARGE SCALE GENOMIC DNA]</scope>
    <source>
        <strain evidence="4">km714</strain>
    </source>
</reference>
<feature type="transmembrane region" description="Helical" evidence="1">
    <location>
        <begin position="236"/>
        <end position="256"/>
    </location>
</feature>
<accession>A0A3S0XTN5</accession>
<evidence type="ECO:0008006" key="5">
    <source>
        <dbReference type="Google" id="ProtNLM"/>
    </source>
</evidence>
<dbReference type="AlphaFoldDB" id="A0A3S0XTN5"/>
<proteinExistence type="predicted"/>
<feature type="transmembrane region" description="Helical" evidence="1">
    <location>
        <begin position="314"/>
        <end position="334"/>
    </location>
</feature>
<keyword evidence="1" id="KW-0812">Transmembrane</keyword>
<dbReference type="RefSeq" id="WP_126953072.1">
    <property type="nucleotide sequence ID" value="NZ_RZGR01000009.1"/>
</dbReference>
<dbReference type="EMBL" id="RZGR01000009">
    <property type="protein sequence ID" value="RUQ89008.1"/>
    <property type="molecule type" value="Genomic_DNA"/>
</dbReference>
<dbReference type="SUPFAM" id="SSF52833">
    <property type="entry name" value="Thioredoxin-like"/>
    <property type="match status" value="1"/>
</dbReference>
<evidence type="ECO:0000256" key="1">
    <source>
        <dbReference type="SAM" id="Phobius"/>
    </source>
</evidence>
<comment type="caution">
    <text evidence="3">The sequence shown here is derived from an EMBL/GenBank/DDBJ whole genome shotgun (WGS) entry which is preliminary data.</text>
</comment>
<feature type="transmembrane region" description="Helical" evidence="1">
    <location>
        <begin position="371"/>
        <end position="390"/>
    </location>
</feature>
<dbReference type="Gene3D" id="3.40.30.10">
    <property type="entry name" value="Glutaredoxin"/>
    <property type="match status" value="1"/>
</dbReference>
<gene>
    <name evidence="3" type="ORF">EKM59_04220</name>
</gene>
<keyword evidence="2" id="KW-0732">Signal</keyword>
<keyword evidence="1" id="KW-0472">Membrane</keyword>
<name>A0A3S0XTN5_9GAMM</name>
<feature type="signal peptide" evidence="2">
    <location>
        <begin position="1"/>
        <end position="22"/>
    </location>
</feature>
<organism evidence="3 4">
    <name type="scientific">Legionella septentrionalis</name>
    <dbReference type="NCBI Taxonomy" id="2498109"/>
    <lineage>
        <taxon>Bacteria</taxon>
        <taxon>Pseudomonadati</taxon>
        <taxon>Pseudomonadota</taxon>
        <taxon>Gammaproteobacteria</taxon>
        <taxon>Legionellales</taxon>
        <taxon>Legionellaceae</taxon>
        <taxon>Legionella</taxon>
    </lineage>
</organism>
<feature type="transmembrane region" description="Helical" evidence="1">
    <location>
        <begin position="178"/>
        <end position="197"/>
    </location>
</feature>
<evidence type="ECO:0000313" key="3">
    <source>
        <dbReference type="EMBL" id="RUQ89008.1"/>
    </source>
</evidence>
<evidence type="ECO:0000313" key="4">
    <source>
        <dbReference type="Proteomes" id="UP000288012"/>
    </source>
</evidence>
<feature type="transmembrane region" description="Helical" evidence="1">
    <location>
        <begin position="346"/>
        <end position="365"/>
    </location>
</feature>
<keyword evidence="4" id="KW-1185">Reference proteome</keyword>
<feature type="transmembrane region" description="Helical" evidence="1">
    <location>
        <begin position="209"/>
        <end position="230"/>
    </location>
</feature>
<dbReference type="OrthoDB" id="9798180at2"/>
<protein>
    <recommendedName>
        <fullName evidence="5">Thioredoxin domain-containing protein</fullName>
    </recommendedName>
</protein>
<sequence>MRVLNKIILFCFLFISASLPHAAPQFVWYSNAPKQVKIHVDVFLSSTCPHCHKADEFFKKLEKERPWIVVNRYFINQDKSALQNFYKHLQQQNSTNFSVPAVFFCDSRWAGFADMKSTGQVLLRALNYCRQQISQRGELSQGTINLLRQWGAANQFEIDVNVSKTPIQFIITSALMDAFSPCSLFSFAAFWAFLWLCPKSSIRRLGIGLVFILSLGSIHYFSQAHFAYFYPFLSWLRLPVFLAGILLWIFILRYWWRHKLKEVKPNVGIYGLVILTALSVQVFQQTCALNIALIFEQWLAKQVLTPAKFFAYHVLYQIIYTLPLLVFLLFYLLLGRYRRFTRYEKILQISACFILATIGAILIIYPKLLASFTLSVGVIIAAFLFGRLYVGKHDRQGNV</sequence>
<dbReference type="Proteomes" id="UP000288012">
    <property type="component" value="Unassembled WGS sequence"/>
</dbReference>
<dbReference type="InterPro" id="IPR036249">
    <property type="entry name" value="Thioredoxin-like_sf"/>
</dbReference>